<dbReference type="CDD" id="cd23966">
    <property type="entry name" value="GT29_ST3GAL1_2"/>
    <property type="match status" value="1"/>
</dbReference>
<proteinExistence type="inferred from homology"/>
<feature type="binding site" evidence="33">
    <location>
        <position position="311"/>
    </location>
    <ligand>
        <name>substrate</name>
    </ligand>
</feature>
<dbReference type="GO" id="GO:0047288">
    <property type="term" value="F:beta-D-galactosyl-(1-&gt;3)-N-acetyl-beta-D-galactosaminide alpha-2,3- sialyltransferase"/>
    <property type="evidence" value="ECO:0007669"/>
    <property type="project" value="UniProtKB-EC"/>
</dbReference>
<comment type="similarity">
    <text evidence="5">Belongs to the glycosyltransferase 29 family.</text>
</comment>
<feature type="binding site" evidence="33">
    <location>
        <position position="165"/>
    </location>
    <ligand>
        <name>substrate</name>
    </ligand>
</feature>
<keyword evidence="14 35" id="KW-0472">Membrane</keyword>
<evidence type="ECO:0000256" key="6">
    <source>
        <dbReference type="ARBA" id="ARBA00022525"/>
    </source>
</evidence>
<evidence type="ECO:0000256" key="15">
    <source>
        <dbReference type="ARBA" id="ARBA00023157"/>
    </source>
</evidence>
<evidence type="ECO:0000256" key="32">
    <source>
        <dbReference type="ARBA" id="ARBA00082805"/>
    </source>
</evidence>
<comment type="subunit">
    <text evidence="28">Homodimer; disulfide-linked. Homodimer formation occurs in the endoplasmic reticulum.</text>
</comment>
<evidence type="ECO:0000256" key="26">
    <source>
        <dbReference type="ARBA" id="ARBA00047509"/>
    </source>
</evidence>
<keyword evidence="12" id="KW-0333">Golgi apparatus</keyword>
<keyword evidence="6" id="KW-0964">Secreted</keyword>
<dbReference type="GO" id="GO:0005576">
    <property type="term" value="C:extracellular region"/>
    <property type="evidence" value="ECO:0007669"/>
    <property type="project" value="UniProtKB-SubCell"/>
</dbReference>
<accession>A0A8J6ES20</accession>
<evidence type="ECO:0000256" key="28">
    <source>
        <dbReference type="ARBA" id="ARBA00062545"/>
    </source>
</evidence>
<evidence type="ECO:0000256" key="18">
    <source>
        <dbReference type="ARBA" id="ARBA00039106"/>
    </source>
</evidence>
<evidence type="ECO:0000256" key="9">
    <source>
        <dbReference type="ARBA" id="ARBA00022692"/>
    </source>
</evidence>
<dbReference type="AlphaFoldDB" id="A0A8J6ES20"/>
<keyword evidence="11 35" id="KW-1133">Transmembrane helix</keyword>
<comment type="pathway">
    <text evidence="3">Protein modification; protein glycosylation.</text>
</comment>
<dbReference type="Gene3D" id="3.90.1480.20">
    <property type="entry name" value="Glycosyl transferase family 29"/>
    <property type="match status" value="1"/>
</dbReference>
<dbReference type="Proteomes" id="UP000770717">
    <property type="component" value="Unassembled WGS sequence"/>
</dbReference>
<feature type="binding site" evidence="33">
    <location>
        <position position="285"/>
    </location>
    <ligand>
        <name>substrate</name>
    </ligand>
</feature>
<feature type="binding site" evidence="33">
    <location>
        <position position="142"/>
    </location>
    <ligand>
        <name>substrate</name>
    </ligand>
</feature>
<dbReference type="Pfam" id="PF00777">
    <property type="entry name" value="Glyco_transf_29"/>
    <property type="match status" value="1"/>
</dbReference>
<name>A0A8J6ES20_ELECQ</name>
<dbReference type="GO" id="GO:0097503">
    <property type="term" value="P:sialylation"/>
    <property type="evidence" value="ECO:0007669"/>
    <property type="project" value="TreeGrafter"/>
</dbReference>
<evidence type="ECO:0000256" key="16">
    <source>
        <dbReference type="ARBA" id="ARBA00023180"/>
    </source>
</evidence>
<evidence type="ECO:0000313" key="36">
    <source>
        <dbReference type="EMBL" id="KAG9473831.1"/>
    </source>
</evidence>
<evidence type="ECO:0000256" key="1">
    <source>
        <dbReference type="ARBA" id="ARBA00004447"/>
    </source>
</evidence>
<evidence type="ECO:0000256" key="34">
    <source>
        <dbReference type="PIRSR" id="PIRSR005557-2"/>
    </source>
</evidence>
<evidence type="ECO:0000256" key="31">
    <source>
        <dbReference type="ARBA" id="ARBA00081332"/>
    </source>
</evidence>
<feature type="binding site" evidence="33">
    <location>
        <position position="225"/>
    </location>
    <ligand>
        <name>substrate</name>
    </ligand>
</feature>
<evidence type="ECO:0000256" key="14">
    <source>
        <dbReference type="ARBA" id="ARBA00023136"/>
    </source>
</evidence>
<evidence type="ECO:0000256" key="21">
    <source>
        <dbReference type="ARBA" id="ARBA00042990"/>
    </source>
</evidence>
<comment type="catalytic activity">
    <reaction evidence="25">
        <text>a ganglioside GA1 + CMP-N-acetyl-beta-neuraminate = a ganglioside GM1b + CMP + H(+)</text>
        <dbReference type="Rhea" id="RHEA:48244"/>
        <dbReference type="ChEBI" id="CHEBI:15378"/>
        <dbReference type="ChEBI" id="CHEBI:57812"/>
        <dbReference type="ChEBI" id="CHEBI:60377"/>
        <dbReference type="ChEBI" id="CHEBI:88069"/>
        <dbReference type="ChEBI" id="CHEBI:90151"/>
    </reaction>
    <physiologicalReaction direction="left-to-right" evidence="25">
        <dbReference type="Rhea" id="RHEA:48245"/>
    </physiologicalReaction>
</comment>
<dbReference type="InterPro" id="IPR001675">
    <property type="entry name" value="Glyco_trans_29"/>
</dbReference>
<evidence type="ECO:0000256" key="24">
    <source>
        <dbReference type="ARBA" id="ARBA00043773"/>
    </source>
</evidence>
<feature type="binding site" evidence="33">
    <location>
        <position position="101"/>
    </location>
    <ligand>
        <name>substrate</name>
    </ligand>
</feature>
<keyword evidence="15" id="KW-1015">Disulfide bond</keyword>
<comment type="catalytic activity">
    <reaction evidence="26">
        <text>ganglioside GM1 (d18:1(4E)/18:0) + CMP-N-acetyl-beta-neuraminate = ganglioside GD1a (18:1(4E)/18:0) + CMP + H(+)</text>
        <dbReference type="Rhea" id="RHEA:48248"/>
        <dbReference type="ChEBI" id="CHEBI:15378"/>
        <dbReference type="ChEBI" id="CHEBI:57812"/>
        <dbReference type="ChEBI" id="CHEBI:60377"/>
        <dbReference type="ChEBI" id="CHEBI:73110"/>
        <dbReference type="ChEBI" id="CHEBI:90153"/>
    </reaction>
    <physiologicalReaction direction="left-to-right" evidence="26">
        <dbReference type="Rhea" id="RHEA:48249"/>
    </physiologicalReaction>
</comment>
<dbReference type="EMBL" id="WNTK01000013">
    <property type="protein sequence ID" value="KAG9473831.1"/>
    <property type="molecule type" value="Genomic_DNA"/>
</dbReference>
<reference evidence="36" key="1">
    <citation type="thesis" date="2020" institute="ProQuest LLC" country="789 East Eisenhower Parkway, Ann Arbor, MI, USA">
        <title>Comparative Genomics and Chromosome Evolution.</title>
        <authorList>
            <person name="Mudd A.B."/>
        </authorList>
    </citation>
    <scope>NUCLEOTIDE SEQUENCE</scope>
    <source>
        <strain evidence="36">HN-11 Male</strain>
        <tissue evidence="36">Kidney and liver</tissue>
    </source>
</reference>
<evidence type="ECO:0000256" key="22">
    <source>
        <dbReference type="ARBA" id="ARBA00042991"/>
    </source>
</evidence>
<feature type="binding site" evidence="33">
    <location>
        <position position="294"/>
    </location>
    <ligand>
        <name>substrate</name>
    </ligand>
</feature>
<evidence type="ECO:0000256" key="23">
    <source>
        <dbReference type="ARBA" id="ARBA00043673"/>
    </source>
</evidence>
<dbReference type="OrthoDB" id="10264956at2759"/>
<evidence type="ECO:0000256" key="11">
    <source>
        <dbReference type="ARBA" id="ARBA00022989"/>
    </source>
</evidence>
<comment type="pathway">
    <text evidence="4">Glycolipid biosynthesis.</text>
</comment>
<evidence type="ECO:0000256" key="8">
    <source>
        <dbReference type="ARBA" id="ARBA00022679"/>
    </source>
</evidence>
<evidence type="ECO:0000256" key="19">
    <source>
        <dbReference type="ARBA" id="ARBA00039107"/>
    </source>
</evidence>
<dbReference type="PANTHER" id="PTHR46032:SF8">
    <property type="entry name" value="ST3 BETA-GALACTOSIDE ALPHA-2,3-SIALYLTRANSFERASE 2"/>
    <property type="match status" value="1"/>
</dbReference>
<dbReference type="EC" id="2.4.3.2" evidence="18"/>
<dbReference type="PIRSF" id="PIRSF005557">
    <property type="entry name" value="Sialyl_trans"/>
    <property type="match status" value="1"/>
</dbReference>
<evidence type="ECO:0000256" key="10">
    <source>
        <dbReference type="ARBA" id="ARBA00022968"/>
    </source>
</evidence>
<evidence type="ECO:0000256" key="29">
    <source>
        <dbReference type="ARBA" id="ARBA00072809"/>
    </source>
</evidence>
<keyword evidence="13" id="KW-0443">Lipid metabolism</keyword>
<sequence>MMHCIRWQYRFTHQKRTVWIPPVLGAVAFLIYFIYFCPEYSNPVDPADVFDKDVCTCGLCKPKPLRTPWFEQHFNGSIEPLLVRKDQVLPDHVLKWWLQLQGLNNASHLPWVLEQLFKVIPSGDPYEEQYNRPCRSCAVVGNSGNLKGSHHGEKINAHKFIIRMNGARTSGFEADVGSRTTHHFMYPESAVHLSHGVHLVLVPFKLQDLRWITSALSSGEIKFTYTRVKQFLQADKDKVLIFNPAFFKYIHDNWTNHHGKYPSTGMLALFFALHICDEISVFGFGADQKGNWHHYWENNRFAGAFRWTGVHNAEFESKLIAALAQEGRLKFYK</sequence>
<keyword evidence="16" id="KW-0325">Glycoprotein</keyword>
<keyword evidence="9 35" id="KW-0812">Transmembrane</keyword>
<keyword evidence="7" id="KW-0328">Glycosyltransferase</keyword>
<dbReference type="GO" id="GO:0006629">
    <property type="term" value="P:lipid metabolic process"/>
    <property type="evidence" value="ECO:0007669"/>
    <property type="project" value="UniProtKB-KW"/>
</dbReference>
<dbReference type="EC" id="2.4.3.4" evidence="19"/>
<gene>
    <name evidence="36" type="ORF">GDO78_004242</name>
</gene>
<dbReference type="EMBL" id="WNTK01000013">
    <property type="protein sequence ID" value="KAG9473830.1"/>
    <property type="molecule type" value="Genomic_DNA"/>
</dbReference>
<keyword evidence="10" id="KW-0735">Signal-anchor</keyword>
<evidence type="ECO:0000256" key="3">
    <source>
        <dbReference type="ARBA" id="ARBA00004922"/>
    </source>
</evidence>
<keyword evidence="8" id="KW-0808">Transferase</keyword>
<dbReference type="GO" id="GO:0032580">
    <property type="term" value="C:Golgi cisterna membrane"/>
    <property type="evidence" value="ECO:0007669"/>
    <property type="project" value="UniProtKB-SubCell"/>
</dbReference>
<organism evidence="36 37">
    <name type="scientific">Eleutherodactylus coqui</name>
    <name type="common">Puerto Rican coqui</name>
    <dbReference type="NCBI Taxonomy" id="57060"/>
    <lineage>
        <taxon>Eukaryota</taxon>
        <taxon>Metazoa</taxon>
        <taxon>Chordata</taxon>
        <taxon>Craniata</taxon>
        <taxon>Vertebrata</taxon>
        <taxon>Euteleostomi</taxon>
        <taxon>Amphibia</taxon>
        <taxon>Batrachia</taxon>
        <taxon>Anura</taxon>
        <taxon>Neobatrachia</taxon>
        <taxon>Hyloidea</taxon>
        <taxon>Eleutherodactylidae</taxon>
        <taxon>Eleutherodactylinae</taxon>
        <taxon>Eleutherodactylus</taxon>
        <taxon>Eleutherodactylus</taxon>
    </lineage>
</organism>
<comment type="caution">
    <text evidence="36">The sequence shown here is derived from an EMBL/GenBank/DDBJ whole genome shotgun (WGS) entry which is preliminary data.</text>
</comment>
<dbReference type="InterPro" id="IPR012163">
    <property type="entry name" value="Sialyl_trans"/>
</dbReference>
<protein>
    <recommendedName>
        <fullName evidence="29">CMP-N-acetylneuraminate-beta-galactosamide-alpha-2,3-sialyltransferase 2</fullName>
        <ecNumber evidence="18">2.4.3.2</ecNumber>
        <ecNumber evidence="19">2.4.3.4</ecNumber>
    </recommendedName>
    <alternativeName>
        <fullName evidence="22">Gal-NAc6S</fullName>
    </alternativeName>
    <alternativeName>
        <fullName evidence="20">Gal-beta-1,3-GalNAc-alpha-2,3-sialyltransferase</fullName>
    </alternativeName>
    <alternativeName>
        <fullName evidence="21">Monosialoganglioside sialyltransferase</fullName>
    </alternativeName>
    <alternativeName>
        <fullName evidence="30">ST3Gal II</fullName>
    </alternativeName>
    <alternativeName>
        <fullName evidence="31">ST3GalA.2</fullName>
    </alternativeName>
    <alternativeName>
        <fullName evidence="32">Sialyltransferase 4B</fullName>
    </alternativeName>
</protein>
<comment type="catalytic activity">
    <reaction evidence="17">
        <text>a beta-D-galactosyl-(1-&gt;3)-N-acetyl-alpha-D-galactosaminyl derivative + CMP-N-acetyl-beta-neuraminate = an N-acetyl-alpha-neuraminyl-(2-&gt;3)-beta-D-galactosyl-(1-&gt;3)-N-acetyl-alpha-D-galactosaminyl derivative + CMP + H(+)</text>
        <dbReference type="Rhea" id="RHEA:21616"/>
        <dbReference type="ChEBI" id="CHEBI:15378"/>
        <dbReference type="ChEBI" id="CHEBI:57812"/>
        <dbReference type="ChEBI" id="CHEBI:60377"/>
        <dbReference type="ChEBI" id="CHEBI:133470"/>
        <dbReference type="ChEBI" id="CHEBI:139596"/>
        <dbReference type="EC" id="2.4.3.4"/>
    </reaction>
    <physiologicalReaction direction="left-to-right" evidence="17">
        <dbReference type="Rhea" id="RHEA:21617"/>
    </physiologicalReaction>
</comment>
<dbReference type="InterPro" id="IPR038578">
    <property type="entry name" value="GT29-like_sf"/>
</dbReference>
<feature type="binding site" evidence="33">
    <location>
        <position position="265"/>
    </location>
    <ligand>
        <name>substrate</name>
    </ligand>
</feature>
<comment type="subcellular location">
    <subcellularLocation>
        <location evidence="1">Golgi apparatus</location>
        <location evidence="1">Golgi stack membrane</location>
        <topology evidence="1">Single-pass type II membrane protein</topology>
    </subcellularLocation>
    <subcellularLocation>
        <location evidence="2">Secreted</location>
    </subcellularLocation>
</comment>
<dbReference type="FunFam" id="3.90.1480.20:FF:000002">
    <property type="entry name" value="CMP-N-acetylneuraminate-beta-galactosamide- alpha-2,3-sialyltransferase 2"/>
    <property type="match status" value="1"/>
</dbReference>
<evidence type="ECO:0000256" key="27">
    <source>
        <dbReference type="ARBA" id="ARBA00052027"/>
    </source>
</evidence>
<comment type="catalytic activity">
    <reaction evidence="24">
        <text>a ganglioside GM1 (d18:1(4E)) + CMP-N-acetyl-beta-neuraminate = a ganglioside GD1a (d18:1(4E)) + CMP + H(+)</text>
        <dbReference type="Rhea" id="RHEA:18021"/>
        <dbReference type="ChEBI" id="CHEBI:15378"/>
        <dbReference type="ChEBI" id="CHEBI:57812"/>
        <dbReference type="ChEBI" id="CHEBI:60377"/>
        <dbReference type="ChEBI" id="CHEBI:77709"/>
        <dbReference type="ChEBI" id="CHEBI:78445"/>
        <dbReference type="EC" id="2.4.3.2"/>
    </reaction>
    <physiologicalReaction direction="left-to-right" evidence="24">
        <dbReference type="Rhea" id="RHEA:18022"/>
    </physiologicalReaction>
</comment>
<evidence type="ECO:0000256" key="35">
    <source>
        <dbReference type="SAM" id="Phobius"/>
    </source>
</evidence>
<evidence type="ECO:0000256" key="20">
    <source>
        <dbReference type="ARBA" id="ARBA00042448"/>
    </source>
</evidence>
<feature type="disulfide bond" evidence="34">
    <location>
        <begin position="137"/>
        <end position="276"/>
    </location>
</feature>
<comment type="catalytic activity">
    <reaction evidence="27">
        <text>a globoside GalGb4Cer + CMP-N-acetyl-beta-neuraminate = a globoside MSGG + CMP + H(+)</text>
        <dbReference type="Rhea" id="RHEA:65372"/>
        <dbReference type="ChEBI" id="CHEBI:15378"/>
        <dbReference type="ChEBI" id="CHEBI:57812"/>
        <dbReference type="ChEBI" id="CHEBI:60377"/>
        <dbReference type="ChEBI" id="CHEBI:140623"/>
        <dbReference type="ChEBI" id="CHEBI:140691"/>
    </reaction>
    <physiologicalReaction direction="left-to-right" evidence="27">
        <dbReference type="Rhea" id="RHEA:65373"/>
    </physiologicalReaction>
</comment>
<evidence type="ECO:0000256" key="25">
    <source>
        <dbReference type="ARBA" id="ARBA00043816"/>
    </source>
</evidence>
<evidence type="ECO:0000256" key="7">
    <source>
        <dbReference type="ARBA" id="ARBA00022676"/>
    </source>
</evidence>
<evidence type="ECO:0000256" key="33">
    <source>
        <dbReference type="PIRSR" id="PIRSR005557-1"/>
    </source>
</evidence>
<evidence type="ECO:0000256" key="12">
    <source>
        <dbReference type="ARBA" id="ARBA00023034"/>
    </source>
</evidence>
<dbReference type="PANTHER" id="PTHR46032">
    <property type="entry name" value="ALPHA-2,3-SIALYLTRANSFERASE ST3GAL I ISOFORM X1"/>
    <property type="match status" value="1"/>
</dbReference>
<comment type="catalytic activity">
    <reaction evidence="23">
        <text>a ganglioside GA1 (d18:1(4E)) + CMP-N-acetyl-beta-neuraminate = a ganglioside GM1b (d18:1(4E)) + CMP + H(+)</text>
        <dbReference type="Rhea" id="RHEA:47560"/>
        <dbReference type="ChEBI" id="CHEBI:15378"/>
        <dbReference type="ChEBI" id="CHEBI:27938"/>
        <dbReference type="ChEBI" id="CHEBI:57812"/>
        <dbReference type="ChEBI" id="CHEBI:60377"/>
        <dbReference type="ChEBI" id="CHEBI:78568"/>
    </reaction>
    <physiologicalReaction direction="left-to-right" evidence="23">
        <dbReference type="Rhea" id="RHEA:47561"/>
    </physiologicalReaction>
</comment>
<evidence type="ECO:0000256" key="17">
    <source>
        <dbReference type="ARBA" id="ARBA00036292"/>
    </source>
</evidence>
<dbReference type="InterPro" id="IPR051757">
    <property type="entry name" value="Beta-gal_alpha2-3_sialyltrans"/>
</dbReference>
<evidence type="ECO:0000256" key="4">
    <source>
        <dbReference type="ARBA" id="ARBA00004934"/>
    </source>
</evidence>
<evidence type="ECO:0000313" key="37">
    <source>
        <dbReference type="Proteomes" id="UP000770717"/>
    </source>
</evidence>
<evidence type="ECO:0000256" key="30">
    <source>
        <dbReference type="ARBA" id="ARBA00081228"/>
    </source>
</evidence>
<feature type="binding site" evidence="33">
    <location>
        <position position="261"/>
    </location>
    <ligand>
        <name>substrate</name>
    </ligand>
</feature>
<keyword evidence="37" id="KW-1185">Reference proteome</keyword>
<evidence type="ECO:0000256" key="13">
    <source>
        <dbReference type="ARBA" id="ARBA00023098"/>
    </source>
</evidence>
<feature type="transmembrane region" description="Helical" evidence="35">
    <location>
        <begin position="18"/>
        <end position="36"/>
    </location>
</feature>
<evidence type="ECO:0000256" key="2">
    <source>
        <dbReference type="ARBA" id="ARBA00004613"/>
    </source>
</evidence>
<evidence type="ECO:0000256" key="5">
    <source>
        <dbReference type="ARBA" id="ARBA00006003"/>
    </source>
</evidence>
<dbReference type="GO" id="GO:0003836">
    <property type="term" value="F:beta-galactoside (CMP) alpha-2,3-sialyltransferase activity"/>
    <property type="evidence" value="ECO:0007669"/>
    <property type="project" value="UniProtKB-EC"/>
</dbReference>
<dbReference type="EMBL" id="WNTK01000013">
    <property type="protein sequence ID" value="KAG9473829.1"/>
    <property type="molecule type" value="Genomic_DNA"/>
</dbReference>